<dbReference type="NCBIfam" id="TIGR03071">
    <property type="entry name" value="couple_hipA"/>
    <property type="match status" value="1"/>
</dbReference>
<dbReference type="InterPro" id="IPR017508">
    <property type="entry name" value="HipA_N1"/>
</dbReference>
<dbReference type="Pfam" id="PF13657">
    <property type="entry name" value="Couple_hipA"/>
    <property type="match status" value="1"/>
</dbReference>
<dbReference type="RefSeq" id="WP_345125858.1">
    <property type="nucleotide sequence ID" value="NZ_BAABDI010000025.1"/>
</dbReference>
<gene>
    <name evidence="2" type="ORF">GCM10022407_31630</name>
</gene>
<protein>
    <submittedName>
        <fullName evidence="2">HipA N-terminal domain-containing protein</fullName>
    </submittedName>
</protein>
<name>A0ABP7QKV6_9BACT</name>
<sequence>MKNTVGEVLYNGIVAGTLRQTSTGFVFRYHPDYLLSAHPPISLTLPKQQASFVAPGLFAFFAGLLAEGTAKDLQCRTLHLDEKDYFTRLLMTAHSETIGAVTVRAIPEDLT</sequence>
<proteinExistence type="predicted"/>
<dbReference type="EMBL" id="BAABDI010000025">
    <property type="protein sequence ID" value="GAA3984236.1"/>
    <property type="molecule type" value="Genomic_DNA"/>
</dbReference>
<comment type="caution">
    <text evidence="2">The sequence shown here is derived from an EMBL/GenBank/DDBJ whole genome shotgun (WGS) entry which is preliminary data.</text>
</comment>
<evidence type="ECO:0000313" key="2">
    <source>
        <dbReference type="EMBL" id="GAA3984236.1"/>
    </source>
</evidence>
<dbReference type="Proteomes" id="UP001501556">
    <property type="component" value="Unassembled WGS sequence"/>
</dbReference>
<evidence type="ECO:0000259" key="1">
    <source>
        <dbReference type="Pfam" id="PF13657"/>
    </source>
</evidence>
<evidence type="ECO:0000313" key="3">
    <source>
        <dbReference type="Proteomes" id="UP001501556"/>
    </source>
</evidence>
<reference evidence="3" key="1">
    <citation type="journal article" date="2019" name="Int. J. Syst. Evol. Microbiol.">
        <title>The Global Catalogue of Microorganisms (GCM) 10K type strain sequencing project: providing services to taxonomists for standard genome sequencing and annotation.</title>
        <authorList>
            <consortium name="The Broad Institute Genomics Platform"/>
            <consortium name="The Broad Institute Genome Sequencing Center for Infectious Disease"/>
            <person name="Wu L."/>
            <person name="Ma J."/>
        </authorList>
    </citation>
    <scope>NUCLEOTIDE SEQUENCE [LARGE SCALE GENOMIC DNA]</scope>
    <source>
        <strain evidence="3">JCM 17217</strain>
    </source>
</reference>
<keyword evidence="3" id="KW-1185">Reference proteome</keyword>
<feature type="domain" description="HipA N-terminal subdomain 1" evidence="1">
    <location>
        <begin position="7"/>
        <end position="103"/>
    </location>
</feature>
<accession>A0ABP7QKV6</accession>
<organism evidence="2 3">
    <name type="scientific">Hymenobacter antarcticus</name>
    <dbReference type="NCBI Taxonomy" id="486270"/>
    <lineage>
        <taxon>Bacteria</taxon>
        <taxon>Pseudomonadati</taxon>
        <taxon>Bacteroidota</taxon>
        <taxon>Cytophagia</taxon>
        <taxon>Cytophagales</taxon>
        <taxon>Hymenobacteraceae</taxon>
        <taxon>Hymenobacter</taxon>
    </lineage>
</organism>